<keyword evidence="1" id="KW-0812">Transmembrane</keyword>
<protein>
    <recommendedName>
        <fullName evidence="4">Zn-finger containing protein</fullName>
    </recommendedName>
</protein>
<dbReference type="AlphaFoldDB" id="A0A923RMN0"/>
<dbReference type="Proteomes" id="UP000649345">
    <property type="component" value="Unassembled WGS sequence"/>
</dbReference>
<keyword evidence="1" id="KW-1133">Transmembrane helix</keyword>
<evidence type="ECO:0000313" key="2">
    <source>
        <dbReference type="EMBL" id="MBC5660444.1"/>
    </source>
</evidence>
<keyword evidence="1" id="KW-0472">Membrane</keyword>
<dbReference type="Gene3D" id="2.20.28.160">
    <property type="match status" value="1"/>
</dbReference>
<organism evidence="2 3">
    <name type="scientific">Anaerosacchariphilus hominis</name>
    <dbReference type="NCBI Taxonomy" id="2763017"/>
    <lineage>
        <taxon>Bacteria</taxon>
        <taxon>Bacillati</taxon>
        <taxon>Bacillota</taxon>
        <taxon>Clostridia</taxon>
        <taxon>Lachnospirales</taxon>
        <taxon>Lachnospiraceae</taxon>
        <taxon>Anaerosacchariphilus</taxon>
    </lineage>
</organism>
<evidence type="ECO:0000313" key="3">
    <source>
        <dbReference type="Proteomes" id="UP000649345"/>
    </source>
</evidence>
<dbReference type="EMBL" id="JACOOR010000006">
    <property type="protein sequence ID" value="MBC5660444.1"/>
    <property type="molecule type" value="Genomic_DNA"/>
</dbReference>
<proteinExistence type="predicted"/>
<accession>A0A923RMN0</accession>
<evidence type="ECO:0008006" key="4">
    <source>
        <dbReference type="Google" id="ProtNLM"/>
    </source>
</evidence>
<name>A0A923RMN0_9FIRM</name>
<sequence>MREKFRRFMQGRYGADQLSRFLTAVCLILVILNIFIHSNILVCLVLAILAYCYYRMFSRDYNRRYAENQKFLTWQNKLKYKWNTWKRDMADRKTHHIYKCPSCGQKIRVPKGKGKIIVTCPKCRTEFQKRS</sequence>
<feature type="transmembrane region" description="Helical" evidence="1">
    <location>
        <begin position="21"/>
        <end position="51"/>
    </location>
</feature>
<evidence type="ECO:0000256" key="1">
    <source>
        <dbReference type="SAM" id="Phobius"/>
    </source>
</evidence>
<reference evidence="2" key="1">
    <citation type="submission" date="2020-08" db="EMBL/GenBank/DDBJ databases">
        <title>Genome public.</title>
        <authorList>
            <person name="Liu C."/>
            <person name="Sun Q."/>
        </authorList>
    </citation>
    <scope>NUCLEOTIDE SEQUENCE</scope>
    <source>
        <strain evidence="2">NSJ-68</strain>
    </source>
</reference>
<keyword evidence="3" id="KW-1185">Reference proteome</keyword>
<dbReference type="RefSeq" id="WP_186872327.1">
    <property type="nucleotide sequence ID" value="NZ_JACOOR010000006.1"/>
</dbReference>
<gene>
    <name evidence="2" type="ORF">H8S44_11755</name>
</gene>
<comment type="caution">
    <text evidence="2">The sequence shown here is derived from an EMBL/GenBank/DDBJ whole genome shotgun (WGS) entry which is preliminary data.</text>
</comment>